<dbReference type="InterPro" id="IPR029058">
    <property type="entry name" value="AB_hydrolase_fold"/>
</dbReference>
<dbReference type="InterPro" id="IPR000639">
    <property type="entry name" value="Epox_hydrolase-like"/>
</dbReference>
<dbReference type="AlphaFoldDB" id="A0A8H2K2P5"/>
<dbReference type="SUPFAM" id="SSF53474">
    <property type="entry name" value="alpha/beta-Hydrolases"/>
    <property type="match status" value="1"/>
</dbReference>
<evidence type="ECO:0000313" key="3">
    <source>
        <dbReference type="Proteomes" id="UP000316560"/>
    </source>
</evidence>
<gene>
    <name evidence="2" type="ORF">FB472_0537</name>
</gene>
<protein>
    <submittedName>
        <fullName evidence="2">Pimeloyl-ACP methyl ester carboxylesterase</fullName>
    </submittedName>
</protein>
<dbReference type="GO" id="GO:0003824">
    <property type="term" value="F:catalytic activity"/>
    <property type="evidence" value="ECO:0007669"/>
    <property type="project" value="InterPro"/>
</dbReference>
<dbReference type="PRINTS" id="PR00111">
    <property type="entry name" value="ABHYDROLASE"/>
</dbReference>
<feature type="domain" description="AB hydrolase-1" evidence="1">
    <location>
        <begin position="31"/>
        <end position="132"/>
    </location>
</feature>
<reference evidence="2 3" key="1">
    <citation type="submission" date="2019-06" db="EMBL/GenBank/DDBJ databases">
        <title>Sequencing the genomes of 1000 actinobacteria strains.</title>
        <authorList>
            <person name="Klenk H.-P."/>
        </authorList>
    </citation>
    <scope>NUCLEOTIDE SEQUENCE [LARGE SCALE GENOMIC DNA]</scope>
    <source>
        <strain evidence="2 3">DSM 21947</strain>
    </source>
</reference>
<accession>A0A8H2K2P5</accession>
<dbReference type="OrthoDB" id="63962at2"/>
<dbReference type="RefSeq" id="WP_141989529.1">
    <property type="nucleotide sequence ID" value="NZ_VFRA01000001.1"/>
</dbReference>
<comment type="caution">
    <text evidence="2">The sequence shown here is derived from an EMBL/GenBank/DDBJ whole genome shotgun (WGS) entry which is preliminary data.</text>
</comment>
<dbReference type="Gene3D" id="3.40.50.1820">
    <property type="entry name" value="alpha/beta hydrolase"/>
    <property type="match status" value="1"/>
</dbReference>
<dbReference type="EMBL" id="VFRA01000001">
    <property type="protein sequence ID" value="TQO19005.1"/>
    <property type="molecule type" value="Genomic_DNA"/>
</dbReference>
<keyword evidence="3" id="KW-1185">Reference proteome</keyword>
<name>A0A8H2K2P5_9MICO</name>
<dbReference type="Proteomes" id="UP000316560">
    <property type="component" value="Unassembled WGS sequence"/>
</dbReference>
<dbReference type="Pfam" id="PF00561">
    <property type="entry name" value="Abhydrolase_1"/>
    <property type="match status" value="1"/>
</dbReference>
<evidence type="ECO:0000259" key="1">
    <source>
        <dbReference type="Pfam" id="PF00561"/>
    </source>
</evidence>
<evidence type="ECO:0000313" key="2">
    <source>
        <dbReference type="EMBL" id="TQO19005.1"/>
    </source>
</evidence>
<dbReference type="PRINTS" id="PR00412">
    <property type="entry name" value="EPOXHYDRLASE"/>
</dbReference>
<dbReference type="PANTHER" id="PTHR43798">
    <property type="entry name" value="MONOACYLGLYCEROL LIPASE"/>
    <property type="match status" value="1"/>
</dbReference>
<dbReference type="PANTHER" id="PTHR43798:SF33">
    <property type="entry name" value="HYDROLASE, PUTATIVE (AFU_ORTHOLOGUE AFUA_2G14860)-RELATED"/>
    <property type="match status" value="1"/>
</dbReference>
<sequence length="302" mass="32897">MTQHYRTIRCPVEGGELTAAIWEPDSVPTGTILLIHGITASHMSWPLIAAAFPEYRVIAPDLRGRGASRELPAPFGMPQHAADMNALLAATDTASALVVGHSMGGFVAASLAAQYPERVSALILIDGGLPIPAPEGTSLEELPQVILGPAAERLSMTFADRESYQKFWRSHPAFADEFTDAVRDYVDYDLVGSEPYLHPASNLAAVSCDAVQLSGDEHYLSALQDLTVPVHFIRAPRGLLNQLPALYSPEQRNRWRSELPNVTFHEAANVNHYTITLTPRGADRVAGVMDELLTSRPREVRA</sequence>
<proteinExistence type="predicted"/>
<dbReference type="GO" id="GO:0016020">
    <property type="term" value="C:membrane"/>
    <property type="evidence" value="ECO:0007669"/>
    <property type="project" value="TreeGrafter"/>
</dbReference>
<dbReference type="InterPro" id="IPR050266">
    <property type="entry name" value="AB_hydrolase_sf"/>
</dbReference>
<dbReference type="InterPro" id="IPR000073">
    <property type="entry name" value="AB_hydrolase_1"/>
</dbReference>
<organism evidence="2 3">
    <name type="scientific">Rhodoglobus vestalii</name>
    <dbReference type="NCBI Taxonomy" id="193384"/>
    <lineage>
        <taxon>Bacteria</taxon>
        <taxon>Bacillati</taxon>
        <taxon>Actinomycetota</taxon>
        <taxon>Actinomycetes</taxon>
        <taxon>Micrococcales</taxon>
        <taxon>Microbacteriaceae</taxon>
        <taxon>Rhodoglobus</taxon>
    </lineage>
</organism>